<evidence type="ECO:0000313" key="1">
    <source>
        <dbReference type="EMBL" id="MEQ3542079.1"/>
    </source>
</evidence>
<comment type="caution">
    <text evidence="1">The sequence shown here is derived from an EMBL/GenBank/DDBJ whole genome shotgun (WGS) entry which is preliminary data.</text>
</comment>
<protein>
    <submittedName>
        <fullName evidence="1">Uncharacterized protein</fullName>
    </submittedName>
</protein>
<organism evidence="1 2">
    <name type="scientific">Pseudonocardia tropica</name>
    <dbReference type="NCBI Taxonomy" id="681289"/>
    <lineage>
        <taxon>Bacteria</taxon>
        <taxon>Bacillati</taxon>
        <taxon>Actinomycetota</taxon>
        <taxon>Actinomycetes</taxon>
        <taxon>Pseudonocardiales</taxon>
        <taxon>Pseudonocardiaceae</taxon>
        <taxon>Pseudonocardia</taxon>
    </lineage>
</organism>
<accession>A0ABV1K1H8</accession>
<dbReference type="Proteomes" id="UP001464923">
    <property type="component" value="Unassembled WGS sequence"/>
</dbReference>
<dbReference type="EMBL" id="JBEDNP010000023">
    <property type="protein sequence ID" value="MEQ3542079.1"/>
    <property type="molecule type" value="Genomic_DNA"/>
</dbReference>
<proteinExistence type="predicted"/>
<reference evidence="1 2" key="1">
    <citation type="submission" date="2024-03" db="EMBL/GenBank/DDBJ databases">
        <title>Draft genome sequence of Pseudonocardia tropica JCM 19149.</title>
        <authorList>
            <person name="Butdee W."/>
            <person name="Duangmal K."/>
        </authorList>
    </citation>
    <scope>NUCLEOTIDE SEQUENCE [LARGE SCALE GENOMIC DNA]</scope>
    <source>
        <strain evidence="1 2">JCM 19149</strain>
    </source>
</reference>
<evidence type="ECO:0000313" key="2">
    <source>
        <dbReference type="Proteomes" id="UP001464923"/>
    </source>
</evidence>
<keyword evidence="2" id="KW-1185">Reference proteome</keyword>
<name>A0ABV1K1H8_9PSEU</name>
<sequence>MATPPRITDAERDAAITRIVERHDRIDDPRRSELGSDPRDVVTFVLNRGTAGVPRWIQAADHHDAVVLSSWCWWEERRRERRLLRQGITLGLSATELGAPLGIRSRQGVRDRLDRLDALLANNRPDEQLGREARRGARQRDAGQSWLDHHRGEVRPVLLALVGHARWLLRETEGAEQTTPDDNHADTAADDIRDWADELAVDYQDDVLTPATFALAGLLAAELRAHPSTLALDHRHRLRTTLARVEKLRAALAAAR</sequence>
<dbReference type="RefSeq" id="WP_337826894.1">
    <property type="nucleotide sequence ID" value="NZ_BAABLY010000073.1"/>
</dbReference>
<gene>
    <name evidence="1" type="ORF">WHI96_25015</name>
</gene>